<evidence type="ECO:0000313" key="4">
    <source>
        <dbReference type="Proteomes" id="UP000548867"/>
    </source>
</evidence>
<evidence type="ECO:0000256" key="1">
    <source>
        <dbReference type="PIRSR" id="PIRSR011396-1"/>
    </source>
</evidence>
<feature type="active site" evidence="1">
    <location>
        <position position="92"/>
    </location>
</feature>
<dbReference type="InterPro" id="IPR006905">
    <property type="entry name" value="Flavin_halogenase"/>
</dbReference>
<proteinExistence type="predicted"/>
<feature type="binding site" evidence="2">
    <location>
        <begin position="22"/>
        <end position="25"/>
    </location>
    <ligand>
        <name>FAD</name>
        <dbReference type="ChEBI" id="CHEBI:57692"/>
    </ligand>
</feature>
<keyword evidence="4" id="KW-1185">Reference proteome</keyword>
<sequence length="512" mass="57492">MNKTQEDANVTRPIRKVVILGGGTAGWMTAALLAKVLGATTQERRIAIELVESDDIGIIGVGEATIPPIQQFNAVLGIDEAEFLRETKATIKLAIRFENWGAIGESYYHTFGTAGRNLPFCSFHHFWTRARQLGIEGSYWDFDLNYLSAQAGKFAPTTGNDPIWDMPYAYHFDSALYGQFLRRYSERLGVVRTEGTVRDVQRAAGVGDIMALVLADGRQVAGDLFIDCSGGRGVLIQQQLGTGYEDWSHWLPCDRAMAVPSQRHAQTAPFTRSIAHGAGWQWQIPLQHRNGNGLVYSSRFCSDDEAAQVLLGHLETSALDEPRIIHFRTGRTRRQWNRNVVAIGLSSGFLEPLESTSIYLIQSAITRLLHLFPHDGITAQLIGEYNRQSQIEMELIRDFIILHYHANQRRDSAFWRDLRQMEVPERLARKIALFAANGTLVQDQYDIFMEPSWAQVLMGQGIVPADYHPLADGPSEAQLRRQLAQLAQLKARPLDQLPSHDDYLQRLLGQPA</sequence>
<feature type="binding site" evidence="2">
    <location>
        <position position="92"/>
    </location>
    <ligand>
        <name>7-chloro-L-tryptophan</name>
        <dbReference type="ChEBI" id="CHEBI:58713"/>
    </ligand>
</feature>
<evidence type="ECO:0000256" key="2">
    <source>
        <dbReference type="PIRSR" id="PIRSR011396-2"/>
    </source>
</evidence>
<name>A0A7W6G4V1_9SPHN</name>
<feature type="binding site" evidence="2">
    <location>
        <position position="358"/>
    </location>
    <ligand>
        <name>FAD</name>
        <dbReference type="ChEBI" id="CHEBI:57692"/>
    </ligand>
</feature>
<keyword evidence="2" id="KW-0285">Flavoprotein</keyword>
<dbReference type="PANTHER" id="PTHR43747">
    <property type="entry name" value="FAD-BINDING PROTEIN"/>
    <property type="match status" value="1"/>
</dbReference>
<feature type="binding site" evidence="2">
    <location>
        <position position="345"/>
    </location>
    <ligand>
        <name>FAD</name>
        <dbReference type="ChEBI" id="CHEBI:57692"/>
    </ligand>
</feature>
<dbReference type="RefSeq" id="WP_221226976.1">
    <property type="nucleotide sequence ID" value="NZ_JACIDX010000002.1"/>
</dbReference>
<dbReference type="EMBL" id="JACIDX010000002">
    <property type="protein sequence ID" value="MBB3953636.1"/>
    <property type="molecule type" value="Genomic_DNA"/>
</dbReference>
<feature type="binding site" evidence="2">
    <location>
        <position position="197"/>
    </location>
    <ligand>
        <name>FAD</name>
        <dbReference type="ChEBI" id="CHEBI:57692"/>
    </ligand>
</feature>
<gene>
    <name evidence="3" type="ORF">GGR38_000563</name>
</gene>
<accession>A0A7W6G4V1</accession>
<dbReference type="Gene3D" id="3.50.50.60">
    <property type="entry name" value="FAD/NAD(P)-binding domain"/>
    <property type="match status" value="1"/>
</dbReference>
<feature type="binding site" evidence="2">
    <location>
        <position position="354"/>
    </location>
    <ligand>
        <name>L-tryptophan</name>
        <dbReference type="ChEBI" id="CHEBI:57912"/>
    </ligand>
</feature>
<dbReference type="Pfam" id="PF04820">
    <property type="entry name" value="Trp_halogenase"/>
    <property type="match status" value="1"/>
</dbReference>
<dbReference type="SUPFAM" id="SSF51905">
    <property type="entry name" value="FAD/NAD(P)-binding domain"/>
    <property type="match status" value="1"/>
</dbReference>
<reference evidence="3 4" key="1">
    <citation type="submission" date="2020-08" db="EMBL/GenBank/DDBJ databases">
        <title>Genomic Encyclopedia of Type Strains, Phase IV (KMG-IV): sequencing the most valuable type-strain genomes for metagenomic binning, comparative biology and taxonomic classification.</title>
        <authorList>
            <person name="Goeker M."/>
        </authorList>
    </citation>
    <scope>NUCLEOTIDE SEQUENCE [LARGE SCALE GENOMIC DNA]</scope>
    <source>
        <strain evidence="3 4">DSM 27057</strain>
    </source>
</reference>
<keyword evidence="3" id="KW-0560">Oxidoreductase</keyword>
<protein>
    <submittedName>
        <fullName evidence="3">Tryptophan halogenase</fullName>
        <ecNumber evidence="3">1.14.19.9</ecNumber>
    </submittedName>
</protein>
<dbReference type="PIRSF" id="PIRSF011396">
    <property type="entry name" value="Trp_halogenase"/>
    <property type="match status" value="1"/>
</dbReference>
<dbReference type="EC" id="1.14.19.9" evidence="3"/>
<dbReference type="InterPro" id="IPR050816">
    <property type="entry name" value="Flavin-dep_Halogenase_NPB"/>
</dbReference>
<dbReference type="InterPro" id="IPR036188">
    <property type="entry name" value="FAD/NAD-bd_sf"/>
</dbReference>
<evidence type="ECO:0000313" key="3">
    <source>
        <dbReference type="EMBL" id="MBB3953636.1"/>
    </source>
</evidence>
<dbReference type="GO" id="GO:0004497">
    <property type="term" value="F:monooxygenase activity"/>
    <property type="evidence" value="ECO:0007669"/>
    <property type="project" value="InterPro"/>
</dbReference>
<dbReference type="InterPro" id="IPR033856">
    <property type="entry name" value="Trp_halogen"/>
</dbReference>
<organism evidence="3 4">
    <name type="scientific">Novosphingobium sediminicola</name>
    <dbReference type="NCBI Taxonomy" id="563162"/>
    <lineage>
        <taxon>Bacteria</taxon>
        <taxon>Pseudomonadati</taxon>
        <taxon>Pseudomonadota</taxon>
        <taxon>Alphaproteobacteria</taxon>
        <taxon>Sphingomonadales</taxon>
        <taxon>Sphingomonadaceae</taxon>
        <taxon>Novosphingobium</taxon>
    </lineage>
</organism>
<comment type="caution">
    <text evidence="3">The sequence shown here is derived from an EMBL/GenBank/DDBJ whole genome shotgun (WGS) entry which is preliminary data.</text>
</comment>
<dbReference type="PANTHER" id="PTHR43747:SF4">
    <property type="entry name" value="FLAVIN-DEPENDENT TRYPTOPHAN HALOGENASE"/>
    <property type="match status" value="1"/>
</dbReference>
<dbReference type="Proteomes" id="UP000548867">
    <property type="component" value="Unassembled WGS sequence"/>
</dbReference>
<dbReference type="AlphaFoldDB" id="A0A7W6G4V1"/>
<dbReference type="GO" id="GO:0000166">
    <property type="term" value="F:nucleotide binding"/>
    <property type="evidence" value="ECO:0007669"/>
    <property type="project" value="UniProtKB-KW"/>
</dbReference>
<keyword evidence="2" id="KW-0547">Nucleotide-binding</keyword>
<keyword evidence="2" id="KW-0274">FAD</keyword>